<evidence type="ECO:0000259" key="3">
    <source>
        <dbReference type="Pfam" id="PF12773"/>
    </source>
</evidence>
<feature type="region of interest" description="Disordered" evidence="1">
    <location>
        <begin position="253"/>
        <end position="298"/>
    </location>
</feature>
<evidence type="ECO:0000313" key="5">
    <source>
        <dbReference type="Proteomes" id="UP000487882"/>
    </source>
</evidence>
<accession>A0A7K1J7W4</accession>
<protein>
    <submittedName>
        <fullName evidence="4">Zinc-ribbon domain-containing protein</fullName>
    </submittedName>
</protein>
<evidence type="ECO:0000256" key="1">
    <source>
        <dbReference type="SAM" id="MobiDB-lite"/>
    </source>
</evidence>
<feature type="compositionally biased region" description="Low complexity" evidence="1">
    <location>
        <begin position="56"/>
        <end position="87"/>
    </location>
</feature>
<dbReference type="Proteomes" id="UP000487882">
    <property type="component" value="Unassembled WGS sequence"/>
</dbReference>
<feature type="compositionally biased region" description="Polar residues" evidence="1">
    <location>
        <begin position="155"/>
        <end position="176"/>
    </location>
</feature>
<dbReference type="InterPro" id="IPR025874">
    <property type="entry name" value="DZR"/>
</dbReference>
<keyword evidence="2" id="KW-1133">Transmembrane helix</keyword>
<feature type="transmembrane region" description="Helical" evidence="2">
    <location>
        <begin position="223"/>
        <end position="246"/>
    </location>
</feature>
<feature type="region of interest" description="Disordered" evidence="1">
    <location>
        <begin position="56"/>
        <end position="220"/>
    </location>
</feature>
<organism evidence="4 5">
    <name type="scientific">Bifidobacterium canis</name>
    <dbReference type="NCBI Taxonomy" id="2610880"/>
    <lineage>
        <taxon>Bacteria</taxon>
        <taxon>Bacillati</taxon>
        <taxon>Actinomycetota</taxon>
        <taxon>Actinomycetes</taxon>
        <taxon>Bifidobacteriales</taxon>
        <taxon>Bifidobacteriaceae</taxon>
        <taxon>Bifidobacterium</taxon>
    </lineage>
</organism>
<feature type="domain" description="DZANK-type" evidence="3">
    <location>
        <begin position="3"/>
        <end position="48"/>
    </location>
</feature>
<evidence type="ECO:0000256" key="2">
    <source>
        <dbReference type="SAM" id="Phobius"/>
    </source>
</evidence>
<dbReference type="EMBL" id="WNLP01000016">
    <property type="protein sequence ID" value="MUH60575.1"/>
    <property type="molecule type" value="Genomic_DNA"/>
</dbReference>
<comment type="caution">
    <text evidence="4">The sequence shown here is derived from an EMBL/GenBank/DDBJ whole genome shotgun (WGS) entry which is preliminary data.</text>
</comment>
<keyword evidence="5" id="KW-1185">Reference proteome</keyword>
<keyword evidence="2" id="KW-0812">Transmembrane</keyword>
<reference evidence="4 5" key="1">
    <citation type="submission" date="2019-09" db="EMBL/GenBank/DDBJ databases">
        <title>Bifidobacterium canis sp. nov., isolated from the digestive tract of German Shepherd dog puppy.</title>
        <authorList>
            <person name="Bunesova V."/>
        </authorList>
    </citation>
    <scope>NUCLEOTIDE SEQUENCE [LARGE SCALE GENOMIC DNA]</scope>
    <source>
        <strain evidence="4 5">GSD1FS</strain>
    </source>
</reference>
<feature type="compositionally biased region" description="Low complexity" evidence="1">
    <location>
        <begin position="101"/>
        <end position="118"/>
    </location>
</feature>
<feature type="compositionally biased region" description="Low complexity" evidence="1">
    <location>
        <begin position="253"/>
        <end position="278"/>
    </location>
</feature>
<dbReference type="Pfam" id="PF12773">
    <property type="entry name" value="DZR"/>
    <property type="match status" value="1"/>
</dbReference>
<gene>
    <name evidence="4" type="ORF">GSD1FS_1957</name>
</gene>
<keyword evidence="2" id="KW-0472">Membrane</keyword>
<feature type="compositionally biased region" description="Polar residues" evidence="1">
    <location>
        <begin position="286"/>
        <end position="298"/>
    </location>
</feature>
<feature type="compositionally biased region" description="Pro residues" evidence="1">
    <location>
        <begin position="194"/>
        <end position="208"/>
    </location>
</feature>
<name>A0A7K1J7W4_9BIFI</name>
<evidence type="ECO:0000313" key="4">
    <source>
        <dbReference type="EMBL" id="MUH60575.1"/>
    </source>
</evidence>
<sequence length="530" mass="55705">MQCTHCGATLNPSDRFCPSCGTPVEQPKTCPQCGAPVDDSMRFCMNCGARLPEVNEGGAAAEPTQETATENATVAEPTAEGPAAGEVSAEPAAEQSDESSTESSAESTAAESSAQSDSPEQALPDAAVVADANEPEPAASDQPQSSQQPEAATPVPQSESPTQILTPVSQPQTAFTTPMPALPPDPATQQQAPIVPPVTPGSVPPAPVAPGTGSQPPKKPRKWLVPVIIAVVVVLIAAGVGIWWWMSRSNSSTEASASPSASASASASTSPSSKQSATKKAEKKSCTASPDATLTDVSSSGTNLIATLSLDDSACGSEQYKESNIRVNIKDYDGDVIAAAVFDFAKKPISFDDGEATLALAFTSKQYWMPVDEIDSTSSMEVVWQTGQKPNGKAAANVASALGGANISSDDAERYAQLALTNQLDHDRSDASDFYDHYTTQLSSKKYGMQVDGKTWKYSDIYEQFLNIKQKHPNALLIWASDYSNYTKNGNPSDYYVILSGESFSSEDDAQSWCSTNGYSSDDCMAVDLE</sequence>
<dbReference type="AlphaFoldDB" id="A0A7K1J7W4"/>
<dbReference type="RefSeq" id="WP_155589359.1">
    <property type="nucleotide sequence ID" value="NZ_WNLP01000016.1"/>
</dbReference>
<proteinExistence type="predicted"/>
<feature type="compositionally biased region" description="Low complexity" evidence="1">
    <location>
        <begin position="135"/>
        <end position="152"/>
    </location>
</feature>